<dbReference type="InterPro" id="IPR036010">
    <property type="entry name" value="2Fe-2S_ferredoxin-like_sf"/>
</dbReference>
<name>A0ABS7S557_9MICO</name>
<dbReference type="RefSeq" id="WP_223403442.1">
    <property type="nucleotide sequence ID" value="NZ_JAGSHT010000005.1"/>
</dbReference>
<evidence type="ECO:0000313" key="3">
    <source>
        <dbReference type="Proteomes" id="UP000826651"/>
    </source>
</evidence>
<keyword evidence="1" id="KW-0560">Oxidoreductase</keyword>
<dbReference type="SUPFAM" id="SSF54292">
    <property type="entry name" value="2Fe-2S ferredoxin-like"/>
    <property type="match status" value="1"/>
</dbReference>
<sequence>MSRDRAPRGTTIMVDGEAVPALVGQSLAGALEAAGIRTWRANKVDGSPRAPFCGMGVCYECELHVEGSAETRACMAEVEPGLVVRTEGVARGRV</sequence>
<reference evidence="2 3" key="1">
    <citation type="submission" date="2021-04" db="EMBL/GenBank/DDBJ databases">
        <title>Ruania sp. nov., isolated from sandy soil of mangrove forest.</title>
        <authorList>
            <person name="Ge X."/>
            <person name="Huang R."/>
            <person name="Liu W."/>
        </authorList>
    </citation>
    <scope>NUCLEOTIDE SEQUENCE [LARGE SCALE GENOMIC DNA]</scope>
    <source>
        <strain evidence="2 3">N2-46</strain>
    </source>
</reference>
<comment type="caution">
    <text evidence="2">The sequence shown here is derived from an EMBL/GenBank/DDBJ whole genome shotgun (WGS) entry which is preliminary data.</text>
</comment>
<dbReference type="Proteomes" id="UP000826651">
    <property type="component" value="Unassembled WGS sequence"/>
</dbReference>
<protein>
    <submittedName>
        <fullName evidence="2">(2Fe-2S)-binding protein</fullName>
    </submittedName>
</protein>
<keyword evidence="3" id="KW-1185">Reference proteome</keyword>
<gene>
    <name evidence="2" type="ORF">KCQ71_04845</name>
</gene>
<dbReference type="Gene3D" id="3.10.20.440">
    <property type="entry name" value="2Fe-2S iron-sulphur cluster binding domain, sarcosine oxidase, alpha subunit, N-terminal domain"/>
    <property type="match status" value="1"/>
</dbReference>
<dbReference type="InterPro" id="IPR042204">
    <property type="entry name" value="2Fe-2S-bd_N"/>
</dbReference>
<proteinExistence type="predicted"/>
<organism evidence="2 3">
    <name type="scientific">Occultella gossypii</name>
    <dbReference type="NCBI Taxonomy" id="2800820"/>
    <lineage>
        <taxon>Bacteria</taxon>
        <taxon>Bacillati</taxon>
        <taxon>Actinomycetota</taxon>
        <taxon>Actinomycetes</taxon>
        <taxon>Micrococcales</taxon>
        <taxon>Ruaniaceae</taxon>
        <taxon>Occultella</taxon>
    </lineage>
</organism>
<dbReference type="Pfam" id="PF13510">
    <property type="entry name" value="Fer2_4"/>
    <property type="match status" value="1"/>
</dbReference>
<evidence type="ECO:0000256" key="1">
    <source>
        <dbReference type="ARBA" id="ARBA00023002"/>
    </source>
</evidence>
<accession>A0ABS7S557</accession>
<dbReference type="EMBL" id="JAGSHT010000005">
    <property type="protein sequence ID" value="MBZ2195468.1"/>
    <property type="molecule type" value="Genomic_DNA"/>
</dbReference>
<evidence type="ECO:0000313" key="2">
    <source>
        <dbReference type="EMBL" id="MBZ2195468.1"/>
    </source>
</evidence>